<evidence type="ECO:0000313" key="1">
    <source>
        <dbReference type="EMBL" id="KAJ8668981.1"/>
    </source>
</evidence>
<name>A0ACC2NEF5_9HYME</name>
<dbReference type="Proteomes" id="UP001239111">
    <property type="component" value="Chromosome 3"/>
</dbReference>
<accession>A0ACC2NEF5</accession>
<organism evidence="1 2">
    <name type="scientific">Eretmocerus hayati</name>
    <dbReference type="NCBI Taxonomy" id="131215"/>
    <lineage>
        <taxon>Eukaryota</taxon>
        <taxon>Metazoa</taxon>
        <taxon>Ecdysozoa</taxon>
        <taxon>Arthropoda</taxon>
        <taxon>Hexapoda</taxon>
        <taxon>Insecta</taxon>
        <taxon>Pterygota</taxon>
        <taxon>Neoptera</taxon>
        <taxon>Endopterygota</taxon>
        <taxon>Hymenoptera</taxon>
        <taxon>Apocrita</taxon>
        <taxon>Proctotrupomorpha</taxon>
        <taxon>Chalcidoidea</taxon>
        <taxon>Aphelinidae</taxon>
        <taxon>Aphelininae</taxon>
        <taxon>Eretmocerus</taxon>
    </lineage>
</organism>
<evidence type="ECO:0000313" key="2">
    <source>
        <dbReference type="Proteomes" id="UP001239111"/>
    </source>
</evidence>
<proteinExistence type="predicted"/>
<sequence length="239" mass="27463">MAEGMEGIVKTIAIAISDAQQQQPKPPQFSFREFHSTENTAVTDYFRRFDWALQLSKISEDQYANYARVHMGSELNDALKFLVSPEEPGTCSYKDLCKLLIEHFDSKKNKYAESVKFRSVVQNKEESVAKFALRLKQVAAHCEYGSFLDQMLIEQLLHGDHVDGKKQKPMFQKVETEKYLAAYLVAMGAVDYTDAANVHSKTSNVTIAGKLDTSRKYVRRKTLQQIKRRYLMSQQQKFL</sequence>
<gene>
    <name evidence="1" type="ORF">QAD02_000240</name>
</gene>
<protein>
    <submittedName>
        <fullName evidence="1">Uncharacterized protein</fullName>
    </submittedName>
</protein>
<comment type="caution">
    <text evidence="1">The sequence shown here is derived from an EMBL/GenBank/DDBJ whole genome shotgun (WGS) entry which is preliminary data.</text>
</comment>
<dbReference type="EMBL" id="CM056743">
    <property type="protein sequence ID" value="KAJ8668981.1"/>
    <property type="molecule type" value="Genomic_DNA"/>
</dbReference>
<reference evidence="1" key="1">
    <citation type="submission" date="2023-04" db="EMBL/GenBank/DDBJ databases">
        <title>A chromosome-level genome assembly of the parasitoid wasp Eretmocerus hayati.</title>
        <authorList>
            <person name="Zhong Y."/>
            <person name="Liu S."/>
            <person name="Liu Y."/>
        </authorList>
    </citation>
    <scope>NUCLEOTIDE SEQUENCE</scope>
    <source>
        <strain evidence="1">ZJU_SS_LIU_2023</strain>
    </source>
</reference>
<keyword evidence="2" id="KW-1185">Reference proteome</keyword>